<feature type="non-terminal residue" evidence="1">
    <location>
        <position position="67"/>
    </location>
</feature>
<keyword evidence="1" id="KW-0695">RNA-directed DNA polymerase</keyword>
<name>A0A699IH75_TANCI</name>
<proteinExistence type="predicted"/>
<gene>
    <name evidence="1" type="ORF">Tci_526374</name>
</gene>
<reference evidence="1" key="1">
    <citation type="journal article" date="2019" name="Sci. Rep.">
        <title>Draft genome of Tanacetum cinerariifolium, the natural source of mosquito coil.</title>
        <authorList>
            <person name="Yamashiro T."/>
            <person name="Shiraishi A."/>
            <person name="Satake H."/>
            <person name="Nakayama K."/>
        </authorList>
    </citation>
    <scope>NUCLEOTIDE SEQUENCE</scope>
</reference>
<protein>
    <submittedName>
        <fullName evidence="1">RNA-directed DNA polymerase, eukaryota</fullName>
    </submittedName>
</protein>
<keyword evidence="1" id="KW-0808">Transferase</keyword>
<dbReference type="AlphaFoldDB" id="A0A699IH75"/>
<sequence>MRILQKCYSRRGVAIASVSCPNCNAASEDTAHLFFRCGLAKDVMRLVRRWWNLGLQTFNSYSDWLAV</sequence>
<comment type="caution">
    <text evidence="1">The sequence shown here is derived from an EMBL/GenBank/DDBJ whole genome shotgun (WGS) entry which is preliminary data.</text>
</comment>
<dbReference type="GO" id="GO:0003964">
    <property type="term" value="F:RNA-directed DNA polymerase activity"/>
    <property type="evidence" value="ECO:0007669"/>
    <property type="project" value="UniProtKB-KW"/>
</dbReference>
<accession>A0A699IH75</accession>
<keyword evidence="1" id="KW-0548">Nucleotidyltransferase</keyword>
<dbReference type="EMBL" id="BKCJ010291879">
    <property type="protein sequence ID" value="GEZ54401.1"/>
    <property type="molecule type" value="Genomic_DNA"/>
</dbReference>
<organism evidence="1">
    <name type="scientific">Tanacetum cinerariifolium</name>
    <name type="common">Dalmatian daisy</name>
    <name type="synonym">Chrysanthemum cinerariifolium</name>
    <dbReference type="NCBI Taxonomy" id="118510"/>
    <lineage>
        <taxon>Eukaryota</taxon>
        <taxon>Viridiplantae</taxon>
        <taxon>Streptophyta</taxon>
        <taxon>Embryophyta</taxon>
        <taxon>Tracheophyta</taxon>
        <taxon>Spermatophyta</taxon>
        <taxon>Magnoliopsida</taxon>
        <taxon>eudicotyledons</taxon>
        <taxon>Gunneridae</taxon>
        <taxon>Pentapetalae</taxon>
        <taxon>asterids</taxon>
        <taxon>campanulids</taxon>
        <taxon>Asterales</taxon>
        <taxon>Asteraceae</taxon>
        <taxon>Asteroideae</taxon>
        <taxon>Anthemideae</taxon>
        <taxon>Anthemidinae</taxon>
        <taxon>Tanacetum</taxon>
    </lineage>
</organism>
<evidence type="ECO:0000313" key="1">
    <source>
        <dbReference type="EMBL" id="GEZ54401.1"/>
    </source>
</evidence>